<reference evidence="1" key="1">
    <citation type="journal article" date="2019" name="Sci. Rep.">
        <title>Draft genome of Tanacetum cinerariifolium, the natural source of mosquito coil.</title>
        <authorList>
            <person name="Yamashiro T."/>
            <person name="Shiraishi A."/>
            <person name="Satake H."/>
            <person name="Nakayama K."/>
        </authorList>
    </citation>
    <scope>NUCLEOTIDE SEQUENCE</scope>
</reference>
<accession>A0A699H8W9</accession>
<evidence type="ECO:0008006" key="2">
    <source>
        <dbReference type="Google" id="ProtNLM"/>
    </source>
</evidence>
<gene>
    <name evidence="1" type="ORF">Tci_336644</name>
</gene>
<evidence type="ECO:0000313" key="1">
    <source>
        <dbReference type="EMBL" id="GEX64669.1"/>
    </source>
</evidence>
<dbReference type="PANTHER" id="PTHR46238:SF11">
    <property type="entry name" value="AGAMOUS-LIKE MADS-BOX PROTEIN AGL16"/>
    <property type="match status" value="1"/>
</dbReference>
<name>A0A699H8W9_TANCI</name>
<dbReference type="PANTHER" id="PTHR46238">
    <property type="entry name" value="REVERSE TRANSCRIPTASE DOMAIN-CONTAINING PROTEIN"/>
    <property type="match status" value="1"/>
</dbReference>
<comment type="caution">
    <text evidence="1">The sequence shown here is derived from an EMBL/GenBank/DDBJ whole genome shotgun (WGS) entry which is preliminary data.</text>
</comment>
<sequence length="173" mass="20557">MEALEDNGLQVSIEKKEYLRCDFRRYEVVHQKVAIRIKDRILQPNESFRYLGLVIHRSGRIDEDVAHRIRAGCVKWRKDRRRQCWSITKAQANRVEVAELRMLTWTCGKTMVDMIPNGVFRAELDVDFIIDKMREGRLRWFEHVKRRPQTASVRGVEALLVNGSRRRGRPKLR</sequence>
<proteinExistence type="predicted"/>
<dbReference type="AlphaFoldDB" id="A0A699H8W9"/>
<organism evidence="1">
    <name type="scientific">Tanacetum cinerariifolium</name>
    <name type="common">Dalmatian daisy</name>
    <name type="synonym">Chrysanthemum cinerariifolium</name>
    <dbReference type="NCBI Taxonomy" id="118510"/>
    <lineage>
        <taxon>Eukaryota</taxon>
        <taxon>Viridiplantae</taxon>
        <taxon>Streptophyta</taxon>
        <taxon>Embryophyta</taxon>
        <taxon>Tracheophyta</taxon>
        <taxon>Spermatophyta</taxon>
        <taxon>Magnoliopsida</taxon>
        <taxon>eudicotyledons</taxon>
        <taxon>Gunneridae</taxon>
        <taxon>Pentapetalae</taxon>
        <taxon>asterids</taxon>
        <taxon>campanulids</taxon>
        <taxon>Asterales</taxon>
        <taxon>Asteraceae</taxon>
        <taxon>Asteroideae</taxon>
        <taxon>Anthemideae</taxon>
        <taxon>Anthemidinae</taxon>
        <taxon>Tanacetum</taxon>
    </lineage>
</organism>
<protein>
    <recommendedName>
        <fullName evidence="2">Reverse transcriptase domain-containing protein</fullName>
    </recommendedName>
</protein>
<dbReference type="EMBL" id="BKCJ010121048">
    <property type="protein sequence ID" value="GEX64669.1"/>
    <property type="molecule type" value="Genomic_DNA"/>
</dbReference>